<dbReference type="InterPro" id="IPR001789">
    <property type="entry name" value="Sig_transdc_resp-reg_receiver"/>
</dbReference>
<evidence type="ECO:0000256" key="1">
    <source>
        <dbReference type="ARBA" id="ARBA00022801"/>
    </source>
</evidence>
<dbReference type="Gene3D" id="3.40.50.2300">
    <property type="match status" value="1"/>
</dbReference>
<keyword evidence="3" id="KW-0175">Coiled coil</keyword>
<dbReference type="Pfam" id="PF07228">
    <property type="entry name" value="SpoIIE"/>
    <property type="match status" value="1"/>
</dbReference>
<dbReference type="Gene3D" id="1.20.5.390">
    <property type="entry name" value="L1 transposable element, trimerization domain"/>
    <property type="match status" value="1"/>
</dbReference>
<keyword evidence="1" id="KW-0378">Hydrolase</keyword>
<feature type="domain" description="Response regulatory" evidence="4">
    <location>
        <begin position="7"/>
        <end position="121"/>
    </location>
</feature>
<dbReference type="Pfam" id="PF00072">
    <property type="entry name" value="Response_reg"/>
    <property type="match status" value="1"/>
</dbReference>
<dbReference type="SUPFAM" id="SSF52172">
    <property type="entry name" value="CheY-like"/>
    <property type="match status" value="1"/>
</dbReference>
<dbReference type="InterPro" id="IPR052016">
    <property type="entry name" value="Bact_Sigma-Reg"/>
</dbReference>
<name>A0A7V7KY59_9GAMM</name>
<dbReference type="SMART" id="SM00448">
    <property type="entry name" value="REC"/>
    <property type="match status" value="1"/>
</dbReference>
<dbReference type="PROSITE" id="PS50110">
    <property type="entry name" value="RESPONSE_REGULATORY"/>
    <property type="match status" value="1"/>
</dbReference>
<protein>
    <submittedName>
        <fullName evidence="5">Response regulator</fullName>
    </submittedName>
</protein>
<keyword evidence="6" id="KW-1185">Reference proteome</keyword>
<dbReference type="AlphaFoldDB" id="A0A7V7KY59"/>
<evidence type="ECO:0000313" key="5">
    <source>
        <dbReference type="EMBL" id="KAA0696417.1"/>
    </source>
</evidence>
<dbReference type="Gene3D" id="3.60.40.10">
    <property type="entry name" value="PPM-type phosphatase domain"/>
    <property type="match status" value="1"/>
</dbReference>
<dbReference type="InterPro" id="IPR011006">
    <property type="entry name" value="CheY-like_superfamily"/>
</dbReference>
<evidence type="ECO:0000313" key="6">
    <source>
        <dbReference type="Proteomes" id="UP000463138"/>
    </source>
</evidence>
<dbReference type="EMBL" id="QOVF01000001">
    <property type="protein sequence ID" value="KAA0696417.1"/>
    <property type="molecule type" value="Genomic_DNA"/>
</dbReference>
<proteinExistence type="predicted"/>
<gene>
    <name evidence="5" type="ORF">DT594_03465</name>
</gene>
<dbReference type="PANTHER" id="PTHR43156:SF2">
    <property type="entry name" value="STAGE II SPORULATION PROTEIN E"/>
    <property type="match status" value="1"/>
</dbReference>
<evidence type="ECO:0000256" key="3">
    <source>
        <dbReference type="SAM" id="Coils"/>
    </source>
</evidence>
<comment type="caution">
    <text evidence="2">Lacks conserved residue(s) required for the propagation of feature annotation.</text>
</comment>
<evidence type="ECO:0000256" key="2">
    <source>
        <dbReference type="PROSITE-ProRule" id="PRU00169"/>
    </source>
</evidence>
<comment type="caution">
    <text evidence="5">The sequence shown here is derived from an EMBL/GenBank/DDBJ whole genome shotgun (WGS) entry which is preliminary data.</text>
</comment>
<dbReference type="InterPro" id="IPR036457">
    <property type="entry name" value="PPM-type-like_dom_sf"/>
</dbReference>
<accession>A0A7V7KY59</accession>
<dbReference type="OrthoDB" id="6399952at2"/>
<evidence type="ECO:0000259" key="4">
    <source>
        <dbReference type="PROSITE" id="PS50110"/>
    </source>
</evidence>
<dbReference type="RefSeq" id="WP_149331382.1">
    <property type="nucleotide sequence ID" value="NZ_QOVF01000001.1"/>
</dbReference>
<reference evidence="5 6" key="1">
    <citation type="submission" date="2018-07" db="EMBL/GenBank/DDBJ databases">
        <title>Pseudomonas laoshanensis sp. nov., isolated from soil.</title>
        <authorList>
            <person name="Sun J."/>
            <person name="Yu L."/>
            <person name="Wang M."/>
            <person name="Zhang C."/>
        </authorList>
    </citation>
    <scope>NUCLEOTIDE SEQUENCE [LARGE SCALE GENOMIC DNA]</scope>
    <source>
        <strain evidence="5 6">Y22</strain>
    </source>
</reference>
<dbReference type="SMART" id="SM00331">
    <property type="entry name" value="PP2C_SIG"/>
    <property type="match status" value="1"/>
</dbReference>
<dbReference type="Proteomes" id="UP000463138">
    <property type="component" value="Unassembled WGS sequence"/>
</dbReference>
<feature type="coiled-coil region" evidence="3">
    <location>
        <begin position="124"/>
        <end position="158"/>
    </location>
</feature>
<organism evidence="5 6">
    <name type="scientific">Halopseudomonas laoshanensis</name>
    <dbReference type="NCBI Taxonomy" id="2268758"/>
    <lineage>
        <taxon>Bacteria</taxon>
        <taxon>Pseudomonadati</taxon>
        <taxon>Pseudomonadota</taxon>
        <taxon>Gammaproteobacteria</taxon>
        <taxon>Pseudomonadales</taxon>
        <taxon>Pseudomonadaceae</taxon>
        <taxon>Halopseudomonas</taxon>
    </lineage>
</organism>
<dbReference type="GO" id="GO:0000160">
    <property type="term" value="P:phosphorelay signal transduction system"/>
    <property type="evidence" value="ECO:0007669"/>
    <property type="project" value="InterPro"/>
</dbReference>
<dbReference type="GO" id="GO:0016791">
    <property type="term" value="F:phosphatase activity"/>
    <property type="evidence" value="ECO:0007669"/>
    <property type="project" value="TreeGrafter"/>
</dbReference>
<dbReference type="PANTHER" id="PTHR43156">
    <property type="entry name" value="STAGE II SPORULATION PROTEIN E-RELATED"/>
    <property type="match status" value="1"/>
</dbReference>
<dbReference type="InterPro" id="IPR001932">
    <property type="entry name" value="PPM-type_phosphatase-like_dom"/>
</dbReference>
<sequence>MQLTGTTLLVIDDDDVVRQDIAMRLQTGGFDVLQANQAGQGLELFARNAPDLVLFNLQMSDQSGLALIRQIAESSPDTPLVVIAAAGDMSAVVEALHAGASDYLLKPLSDLAVLEHVVKRSLEQARLRVENQRIRERLETANRELQNHLQELKDDQAAGHQVQLNMLPQSPWQSGEYEFQHRIIPSLYLSGDFVDYFRVSETQLAFYLADVSGHGASSAFATVLLKFMTTRLLYEQRRQDGNGPIAFKPSDVLGHINRSLISCKLGKHVTMLGGIIDEAQQTLTYSIGGHLPLPVLYSDGHARYLEGKGRPVGLFEDAVYQDNVIELPQRFSLTLCSDGVLDCLSGTTLREKEQQLPRLIEEAGGRLKALMGKLNLQPGKVMPDDISLMMLSRNPG</sequence>